<keyword evidence="1" id="KW-0812">Transmembrane</keyword>
<protein>
    <submittedName>
        <fullName evidence="2">Uncharacterized protein</fullName>
    </submittedName>
</protein>
<proteinExistence type="predicted"/>
<name>G0TTY7_TRYVY</name>
<keyword evidence="1" id="KW-0472">Membrane</keyword>
<dbReference type="AlphaFoldDB" id="G0TTY7"/>
<sequence length="100" mass="10847">MLIRNASSSRSLLSRNNMGEANQIHRTTPFTTAFVLLGCFVSVLPSLMTGLKFAIACSSSVPTYHVDKTLPSRVVPKLVQKLERVVEEAVPQNVCTASAI</sequence>
<accession>G0TTY7</accession>
<evidence type="ECO:0000256" key="1">
    <source>
        <dbReference type="SAM" id="Phobius"/>
    </source>
</evidence>
<evidence type="ECO:0000313" key="2">
    <source>
        <dbReference type="EMBL" id="CCC47420.1"/>
    </source>
</evidence>
<dbReference type="EMBL" id="HE573020">
    <property type="protein sequence ID" value="CCC47420.1"/>
    <property type="molecule type" value="Genomic_DNA"/>
</dbReference>
<keyword evidence="1" id="KW-1133">Transmembrane helix</keyword>
<gene>
    <name evidence="2" type="ORF">TVY486_0400850</name>
</gene>
<organism evidence="2">
    <name type="scientific">Trypanosoma vivax (strain Y486)</name>
    <dbReference type="NCBI Taxonomy" id="1055687"/>
    <lineage>
        <taxon>Eukaryota</taxon>
        <taxon>Discoba</taxon>
        <taxon>Euglenozoa</taxon>
        <taxon>Kinetoplastea</taxon>
        <taxon>Metakinetoplastina</taxon>
        <taxon>Trypanosomatida</taxon>
        <taxon>Trypanosomatidae</taxon>
        <taxon>Trypanosoma</taxon>
        <taxon>Duttonella</taxon>
    </lineage>
</organism>
<feature type="transmembrane region" description="Helical" evidence="1">
    <location>
        <begin position="33"/>
        <end position="55"/>
    </location>
</feature>
<dbReference type="VEuPathDB" id="TriTrypDB:TvY486_0400850"/>
<reference evidence="2" key="1">
    <citation type="journal article" date="2012" name="Proc. Natl. Acad. Sci. U.S.A.">
        <title>Antigenic diversity is generated by distinct evolutionary mechanisms in African trypanosome species.</title>
        <authorList>
            <person name="Jackson A.P."/>
            <person name="Berry A."/>
            <person name="Aslett M."/>
            <person name="Allison H.C."/>
            <person name="Burton P."/>
            <person name="Vavrova-Anderson J."/>
            <person name="Brown R."/>
            <person name="Browne H."/>
            <person name="Corton N."/>
            <person name="Hauser H."/>
            <person name="Gamble J."/>
            <person name="Gilderthorp R."/>
            <person name="Marcello L."/>
            <person name="McQuillan J."/>
            <person name="Otto T.D."/>
            <person name="Quail M.A."/>
            <person name="Sanders M.J."/>
            <person name="van Tonder A."/>
            <person name="Ginger M.L."/>
            <person name="Field M.C."/>
            <person name="Barry J.D."/>
            <person name="Hertz-Fowler C."/>
            <person name="Berriman M."/>
        </authorList>
    </citation>
    <scope>NUCLEOTIDE SEQUENCE</scope>
    <source>
        <strain evidence="2">Y486</strain>
    </source>
</reference>